<feature type="domain" description="Zinc finger CGNR" evidence="1">
    <location>
        <begin position="137"/>
        <end position="179"/>
    </location>
</feature>
<evidence type="ECO:0000259" key="1">
    <source>
        <dbReference type="Pfam" id="PF11706"/>
    </source>
</evidence>
<evidence type="ECO:0000313" key="3">
    <source>
        <dbReference type="Proteomes" id="UP001373496"/>
    </source>
</evidence>
<gene>
    <name evidence="2" type="ORF">UXQ13_20295</name>
</gene>
<dbReference type="Proteomes" id="UP001373496">
    <property type="component" value="Unassembled WGS sequence"/>
</dbReference>
<keyword evidence="3" id="KW-1185">Reference proteome</keyword>
<dbReference type="SUPFAM" id="SSF160904">
    <property type="entry name" value="Jann2411-like"/>
    <property type="match status" value="1"/>
</dbReference>
<dbReference type="EMBL" id="JBAPLV010000029">
    <property type="protein sequence ID" value="MEI4280827.1"/>
    <property type="molecule type" value="Genomic_DNA"/>
</dbReference>
<comment type="caution">
    <text evidence="2">The sequence shown here is derived from an EMBL/GenBank/DDBJ whole genome shotgun (WGS) entry which is preliminary data.</text>
</comment>
<sequence length="182" mass="19398">MRFAHDTEVGLNAAAELVNTATGSGTGTELLPDPPALAAFLDAWGFTGDRAGDAAELAGVHALRAELAEMWDADTEGVVAVVNRLLRDGQAQPQLVRHDDWGWHVHATEPHAPVPHRMAVEAAMAVADLVRAEELDRLGRCEAEGCGAALVDLTKNRSRRFCDASCANRTHAAAYRARRAAG</sequence>
<dbReference type="InterPro" id="IPR010852">
    <property type="entry name" value="ABATE"/>
</dbReference>
<organism evidence="2 3">
    <name type="scientific">Klenkia terrae</name>
    <dbReference type="NCBI Taxonomy" id="1052259"/>
    <lineage>
        <taxon>Bacteria</taxon>
        <taxon>Bacillati</taxon>
        <taxon>Actinomycetota</taxon>
        <taxon>Actinomycetes</taxon>
        <taxon>Geodermatophilales</taxon>
        <taxon>Geodermatophilaceae</taxon>
        <taxon>Klenkia</taxon>
    </lineage>
</organism>
<evidence type="ECO:0000313" key="2">
    <source>
        <dbReference type="EMBL" id="MEI4280827.1"/>
    </source>
</evidence>
<proteinExistence type="predicted"/>
<dbReference type="InterPro" id="IPR021005">
    <property type="entry name" value="Znf_CGNR"/>
</dbReference>
<dbReference type="Pfam" id="PF07336">
    <property type="entry name" value="ABATE"/>
    <property type="match status" value="1"/>
</dbReference>
<dbReference type="Pfam" id="PF11706">
    <property type="entry name" value="zf-CGNR"/>
    <property type="match status" value="1"/>
</dbReference>
<dbReference type="RefSeq" id="WP_225233448.1">
    <property type="nucleotide sequence ID" value="NZ_JBAPLV010000029.1"/>
</dbReference>
<dbReference type="PANTHER" id="PTHR35525">
    <property type="entry name" value="BLL6575 PROTEIN"/>
    <property type="match status" value="1"/>
</dbReference>
<dbReference type="InterPro" id="IPR023286">
    <property type="entry name" value="ABATE_dom_sf"/>
</dbReference>
<accession>A0ABU8EB40</accession>
<dbReference type="Gene3D" id="1.10.3300.10">
    <property type="entry name" value="Jann2411-like domain"/>
    <property type="match status" value="1"/>
</dbReference>
<reference evidence="2 3" key="1">
    <citation type="submission" date="2024-03" db="EMBL/GenBank/DDBJ databases">
        <title>Draft genome sequence of Klenkia terrae.</title>
        <authorList>
            <person name="Duangmal K."/>
            <person name="Chantavorakit T."/>
        </authorList>
    </citation>
    <scope>NUCLEOTIDE SEQUENCE [LARGE SCALE GENOMIC DNA]</scope>
    <source>
        <strain evidence="2 3">JCM 17786</strain>
    </source>
</reference>
<dbReference type="PANTHER" id="PTHR35525:SF3">
    <property type="entry name" value="BLL6575 PROTEIN"/>
    <property type="match status" value="1"/>
</dbReference>
<name>A0ABU8EB40_9ACTN</name>
<protein>
    <submittedName>
        <fullName evidence="2">CGNR zinc finger domain-containing protein</fullName>
    </submittedName>
</protein>